<keyword evidence="8" id="KW-0378">Hydrolase</keyword>
<keyword evidence="2 6" id="KW-0547">Nucleotide-binding</keyword>
<dbReference type="GO" id="GO:0034605">
    <property type="term" value="P:cellular response to heat"/>
    <property type="evidence" value="ECO:0007669"/>
    <property type="project" value="TreeGrafter"/>
</dbReference>
<evidence type="ECO:0000313" key="9">
    <source>
        <dbReference type="Proteomes" id="UP000011721"/>
    </source>
</evidence>
<dbReference type="GO" id="GO:0004252">
    <property type="term" value="F:serine-type endopeptidase activity"/>
    <property type="evidence" value="ECO:0007669"/>
    <property type="project" value="UniProtKB-EC"/>
</dbReference>
<dbReference type="PROSITE" id="PS00871">
    <property type="entry name" value="CLPAB_2"/>
    <property type="match status" value="1"/>
</dbReference>
<dbReference type="NCBIfam" id="TIGR02639">
    <property type="entry name" value="ClpA"/>
    <property type="match status" value="1"/>
</dbReference>
<dbReference type="GO" id="GO:0016887">
    <property type="term" value="F:ATP hydrolysis activity"/>
    <property type="evidence" value="ECO:0007669"/>
    <property type="project" value="InterPro"/>
</dbReference>
<dbReference type="STRING" id="1167006.UWK_00483"/>
<comment type="similarity">
    <text evidence="6">Belongs to the ClpA/ClpB family.</text>
</comment>
<dbReference type="CDD" id="cd00009">
    <property type="entry name" value="AAA"/>
    <property type="match status" value="1"/>
</dbReference>
<evidence type="ECO:0000259" key="7">
    <source>
        <dbReference type="PROSITE" id="PS51903"/>
    </source>
</evidence>
<keyword evidence="4 6" id="KW-0143">Chaperone</keyword>
<dbReference type="InterPro" id="IPR028299">
    <property type="entry name" value="ClpA/B_CS2"/>
</dbReference>
<reference evidence="9" key="1">
    <citation type="journal article" date="2013" name="Stand. Genomic Sci.">
        <title>Complete genome sequence of Desulfocapsa sulfexigens, a marine deltaproteobacterium specialized in disproportionating inorganic sulfur compounds.</title>
        <authorList>
            <person name="Finster K.W."/>
            <person name="Kjeldsen K.U."/>
            <person name="Kube M."/>
            <person name="Reinhardt R."/>
            <person name="Mussmann M."/>
            <person name="Amann R."/>
            <person name="Schreiber L."/>
        </authorList>
    </citation>
    <scope>NUCLEOTIDE SEQUENCE [LARGE SCALE GENOMIC DNA]</scope>
    <source>
        <strain evidence="9">DSM 10523 / SB164P1</strain>
    </source>
</reference>
<feature type="domain" description="Clp R" evidence="7">
    <location>
        <begin position="1"/>
        <end position="64"/>
    </location>
</feature>
<dbReference type="InterPro" id="IPR013461">
    <property type="entry name" value="ClpA"/>
</dbReference>
<evidence type="ECO:0000256" key="6">
    <source>
        <dbReference type="RuleBase" id="RU004432"/>
    </source>
</evidence>
<evidence type="ECO:0000256" key="1">
    <source>
        <dbReference type="ARBA" id="ARBA00022737"/>
    </source>
</evidence>
<dbReference type="PATRIC" id="fig|1167006.5.peg.548"/>
<dbReference type="GO" id="GO:0005524">
    <property type="term" value="F:ATP binding"/>
    <property type="evidence" value="ECO:0007669"/>
    <property type="project" value="UniProtKB-KW"/>
</dbReference>
<dbReference type="GO" id="GO:0005737">
    <property type="term" value="C:cytoplasm"/>
    <property type="evidence" value="ECO:0007669"/>
    <property type="project" value="TreeGrafter"/>
</dbReference>
<keyword evidence="9" id="KW-1185">Reference proteome</keyword>
<dbReference type="InterPro" id="IPR001270">
    <property type="entry name" value="ClpA/B"/>
</dbReference>
<dbReference type="InterPro" id="IPR019489">
    <property type="entry name" value="Clp_ATPase_C"/>
</dbReference>
<evidence type="ECO:0000256" key="3">
    <source>
        <dbReference type="ARBA" id="ARBA00022840"/>
    </source>
</evidence>
<dbReference type="InterPro" id="IPR050130">
    <property type="entry name" value="ClpA_ClpB"/>
</dbReference>
<dbReference type="PRINTS" id="PR00300">
    <property type="entry name" value="CLPPROTEASEA"/>
</dbReference>
<dbReference type="PROSITE" id="PS51903">
    <property type="entry name" value="CLP_R"/>
    <property type="match status" value="1"/>
</dbReference>
<dbReference type="HOGENOM" id="CLU_005070_4_2_7"/>
<dbReference type="CDD" id="cd19499">
    <property type="entry name" value="RecA-like_ClpB_Hsp104-like"/>
    <property type="match status" value="1"/>
</dbReference>
<dbReference type="SUPFAM" id="SSF52540">
    <property type="entry name" value="P-loop containing nucleoside triphosphate hydrolases"/>
    <property type="match status" value="2"/>
</dbReference>
<dbReference type="PANTHER" id="PTHR11638:SF111">
    <property type="entry name" value="ATP-DEPENDENT CLP PROTEASE ATP-BINDING SUBUNIT CLPA"/>
    <property type="match status" value="1"/>
</dbReference>
<dbReference type="EC" id="3.4.21.92" evidence="8"/>
<dbReference type="Gene3D" id="1.10.8.60">
    <property type="match status" value="2"/>
</dbReference>
<evidence type="ECO:0000256" key="2">
    <source>
        <dbReference type="ARBA" id="ARBA00022741"/>
    </source>
</evidence>
<dbReference type="FunFam" id="3.40.50.300:FF:000025">
    <property type="entry name" value="ATP-dependent Clp protease subunit"/>
    <property type="match status" value="1"/>
</dbReference>
<dbReference type="Gene3D" id="3.40.50.300">
    <property type="entry name" value="P-loop containing nucleotide triphosphate hydrolases"/>
    <property type="match status" value="2"/>
</dbReference>
<dbReference type="SMART" id="SM00382">
    <property type="entry name" value="AAA"/>
    <property type="match status" value="2"/>
</dbReference>
<dbReference type="EMBL" id="CP003985">
    <property type="protein sequence ID" value="AGF77066.1"/>
    <property type="molecule type" value="Genomic_DNA"/>
</dbReference>
<dbReference type="KEGG" id="dsf:UWK_00483"/>
<dbReference type="InterPro" id="IPR018368">
    <property type="entry name" value="ClpA/B_CS1"/>
</dbReference>
<dbReference type="Pfam" id="PF07724">
    <property type="entry name" value="AAA_2"/>
    <property type="match status" value="1"/>
</dbReference>
<dbReference type="InterPro" id="IPR004176">
    <property type="entry name" value="Clp_R_N"/>
</dbReference>
<dbReference type="Pfam" id="PF10431">
    <property type="entry name" value="ClpB_D2-small"/>
    <property type="match status" value="1"/>
</dbReference>
<sequence length="756" mass="83058">MISKALETALIRAIREAKEHHHEYVTVEHMLYGLLYDELADYIIRECGGSTENLKNRLESFFAGELPIHSAGVQGEPAQTVAFNRVLQRAVAHVQSCGKKEVDSGDVLVSIFSEAESHAVFFLGSEGLGRMSVVEFISHSLPEGLQKEPLPSMPDNTTGDKKADKDEKILEEFTVNYAQVAAEGKLDPLIGRKTEVHRMMQVLCRRKKNNPLLVGEPGVGKTAIAEGLALLVHEDTEARASGHKALVPDLLQGVEIFLLDMGSMVAGTKYRGDFEKRIKGVISAIERKDNAILFIDEMHTIVGAGATSGGSMDASNLLKPALQSGTLRCIGSTTYEEYKNHIEKDRALSRRFQKIDVEEPTIDETKRILQGLLSRYEEHHLVRYSKPAVSATAELADRYINDRFLPDKAIDILDEVGSAFRMAGKMGKVVKVRDVEQVVSRMARVPAKSGTSAELSSLKDLTASMKKVIFGQDSAIDAVVTAVKRSRAGLGNPDSPTGSFLFAGPTGVGKTEVARQLAAKLSIHFERFDMSEYMEKHAVARLIGSPPGYVGFDQGGLLTEAIRKHPYSVLLLDEIEKAHPDIFSILLQVMDHSTLTDNSGRKADFRNVIIIMTTNAGAREMSAAPIGFVAETKGREQKALKNLFAPEFRNRLDASISFSALDSKAVEKVVDKLMVELQAQLAERKVEVRLTAAARNWLAKTGYEPAYGARPLRRLILKEIGDVLTDEILFGTLVSGGLVSVGLRDKKLTFTYKLEK</sequence>
<dbReference type="InterPro" id="IPR027417">
    <property type="entry name" value="P-loop_NTPase"/>
</dbReference>
<dbReference type="OrthoDB" id="9803641at2"/>
<evidence type="ECO:0000313" key="8">
    <source>
        <dbReference type="EMBL" id="AGF77066.1"/>
    </source>
</evidence>
<dbReference type="Pfam" id="PF02861">
    <property type="entry name" value="Clp_N"/>
    <property type="match status" value="1"/>
</dbReference>
<dbReference type="PANTHER" id="PTHR11638">
    <property type="entry name" value="ATP-DEPENDENT CLP PROTEASE"/>
    <property type="match status" value="1"/>
</dbReference>
<dbReference type="SMART" id="SM01086">
    <property type="entry name" value="ClpB_D2-small"/>
    <property type="match status" value="1"/>
</dbReference>
<dbReference type="Pfam" id="PF00004">
    <property type="entry name" value="AAA"/>
    <property type="match status" value="1"/>
</dbReference>
<dbReference type="Proteomes" id="UP000011721">
    <property type="component" value="Chromosome"/>
</dbReference>
<dbReference type="AlphaFoldDB" id="M1PKR4"/>
<dbReference type="InterPro" id="IPR041546">
    <property type="entry name" value="ClpA/ClpB_AAA_lid"/>
</dbReference>
<dbReference type="Pfam" id="PF17871">
    <property type="entry name" value="AAA_lid_9"/>
    <property type="match status" value="1"/>
</dbReference>
<accession>M1PKR4</accession>
<evidence type="ECO:0000256" key="5">
    <source>
        <dbReference type="PROSITE-ProRule" id="PRU01251"/>
    </source>
</evidence>
<organism evidence="8 9">
    <name type="scientific">Desulfocapsa sulfexigens (strain DSM 10523 / SB164P1)</name>
    <dbReference type="NCBI Taxonomy" id="1167006"/>
    <lineage>
        <taxon>Bacteria</taxon>
        <taxon>Pseudomonadati</taxon>
        <taxon>Thermodesulfobacteriota</taxon>
        <taxon>Desulfobulbia</taxon>
        <taxon>Desulfobulbales</taxon>
        <taxon>Desulfocapsaceae</taxon>
        <taxon>Desulfocapsa</taxon>
    </lineage>
</organism>
<keyword evidence="3 6" id="KW-0067">ATP-binding</keyword>
<protein>
    <submittedName>
        <fullName evidence="8">ATP-dependent Clp protease ATP-binding subunit ClpA</fullName>
        <ecNumber evidence="8">3.4.21.92</ecNumber>
    </submittedName>
</protein>
<name>M1PKR4_DESSD</name>
<dbReference type="Gene3D" id="1.10.1780.10">
    <property type="entry name" value="Clp, N-terminal domain"/>
    <property type="match status" value="1"/>
</dbReference>
<dbReference type="GO" id="GO:0043335">
    <property type="term" value="P:protein unfolding"/>
    <property type="evidence" value="ECO:0007669"/>
    <property type="project" value="InterPro"/>
</dbReference>
<dbReference type="SUPFAM" id="SSF81923">
    <property type="entry name" value="Double Clp-N motif"/>
    <property type="match status" value="1"/>
</dbReference>
<proteinExistence type="inferred from homology"/>
<dbReference type="RefSeq" id="WP_015402764.1">
    <property type="nucleotide sequence ID" value="NC_020304.1"/>
</dbReference>
<gene>
    <name evidence="8" type="ordered locus">UWK_00483</name>
</gene>
<dbReference type="GO" id="GO:0006508">
    <property type="term" value="P:proteolysis"/>
    <property type="evidence" value="ECO:0007669"/>
    <property type="project" value="UniProtKB-KW"/>
</dbReference>
<dbReference type="PROSITE" id="PS00870">
    <property type="entry name" value="CLPAB_1"/>
    <property type="match status" value="1"/>
</dbReference>
<evidence type="ECO:0000256" key="4">
    <source>
        <dbReference type="ARBA" id="ARBA00023186"/>
    </source>
</evidence>
<keyword evidence="8" id="KW-0645">Protease</keyword>
<dbReference type="eggNOG" id="COG0542">
    <property type="taxonomic scope" value="Bacteria"/>
</dbReference>
<dbReference type="InterPro" id="IPR003959">
    <property type="entry name" value="ATPase_AAA_core"/>
</dbReference>
<dbReference type="InterPro" id="IPR003593">
    <property type="entry name" value="AAA+_ATPase"/>
</dbReference>
<dbReference type="InterPro" id="IPR036628">
    <property type="entry name" value="Clp_N_dom_sf"/>
</dbReference>
<keyword evidence="1 5" id="KW-0677">Repeat</keyword>